<name>A0AAD4IRQ4_PERFH</name>
<keyword evidence="14" id="KW-0472">Membrane</keyword>
<dbReference type="SUPFAM" id="SSF51126">
    <property type="entry name" value="Pectin lyase-like"/>
    <property type="match status" value="1"/>
</dbReference>
<dbReference type="InterPro" id="IPR018040">
    <property type="entry name" value="Pectinesterase_Tyr_AS"/>
</dbReference>
<evidence type="ECO:0000256" key="7">
    <source>
        <dbReference type="ARBA" id="ARBA00022525"/>
    </source>
</evidence>
<dbReference type="EC" id="3.1.1.11" evidence="5 13"/>
<dbReference type="FunFam" id="1.20.140.40:FF:000001">
    <property type="entry name" value="Pectinesterase"/>
    <property type="match status" value="1"/>
</dbReference>
<keyword evidence="14" id="KW-0812">Transmembrane</keyword>
<proteinExistence type="inferred from homology"/>
<feature type="active site" evidence="12">
    <location>
        <position position="388"/>
    </location>
</feature>
<evidence type="ECO:0000259" key="15">
    <source>
        <dbReference type="SMART" id="SM00856"/>
    </source>
</evidence>
<dbReference type="GO" id="GO:0042545">
    <property type="term" value="P:cell wall modification"/>
    <property type="evidence" value="ECO:0007669"/>
    <property type="project" value="UniProtKB-UniRule"/>
</dbReference>
<keyword evidence="7 13" id="KW-0964">Secreted</keyword>
<dbReference type="GO" id="GO:0045490">
    <property type="term" value="P:pectin catabolic process"/>
    <property type="evidence" value="ECO:0007669"/>
    <property type="project" value="UniProtKB-UniRule"/>
</dbReference>
<dbReference type="Pfam" id="PF01095">
    <property type="entry name" value="Pectinesterase"/>
    <property type="match status" value="1"/>
</dbReference>
<dbReference type="PROSITE" id="PS00800">
    <property type="entry name" value="PECTINESTERASE_1"/>
    <property type="match status" value="1"/>
</dbReference>
<comment type="subcellular location">
    <subcellularLocation>
        <location evidence="1 13">Secreted</location>
        <location evidence="1 13">Cell wall</location>
    </subcellularLocation>
</comment>
<evidence type="ECO:0000256" key="14">
    <source>
        <dbReference type="SAM" id="Phobius"/>
    </source>
</evidence>
<dbReference type="NCBIfam" id="TIGR01614">
    <property type="entry name" value="PME_inhib"/>
    <property type="match status" value="1"/>
</dbReference>
<evidence type="ECO:0000256" key="11">
    <source>
        <dbReference type="ARBA" id="ARBA00047928"/>
    </source>
</evidence>
<dbReference type="GO" id="GO:0004857">
    <property type="term" value="F:enzyme inhibitor activity"/>
    <property type="evidence" value="ECO:0007669"/>
    <property type="project" value="InterPro"/>
</dbReference>
<evidence type="ECO:0000256" key="8">
    <source>
        <dbReference type="ARBA" id="ARBA00022801"/>
    </source>
</evidence>
<comment type="caution">
    <text evidence="16">The sequence shown here is derived from an EMBL/GenBank/DDBJ whole genome shotgun (WGS) entry which is preliminary data.</text>
</comment>
<dbReference type="Gene3D" id="2.160.20.10">
    <property type="entry name" value="Single-stranded right-handed beta-helix, Pectin lyase-like"/>
    <property type="match status" value="1"/>
</dbReference>
<dbReference type="PANTHER" id="PTHR31707">
    <property type="entry name" value="PECTINESTERASE"/>
    <property type="match status" value="1"/>
</dbReference>
<dbReference type="PROSITE" id="PS00503">
    <property type="entry name" value="PECTINESTERASE_2"/>
    <property type="match status" value="1"/>
</dbReference>
<protein>
    <recommendedName>
        <fullName evidence="5 13">Pectinesterase</fullName>
        <ecNumber evidence="5 13">3.1.1.11</ecNumber>
    </recommendedName>
</protein>
<comment type="catalytic activity">
    <reaction evidence="11 13">
        <text>[(1-&gt;4)-alpha-D-galacturonosyl methyl ester](n) + n H2O = [(1-&gt;4)-alpha-D-galacturonosyl](n) + n methanol + n H(+)</text>
        <dbReference type="Rhea" id="RHEA:22380"/>
        <dbReference type="Rhea" id="RHEA-COMP:14570"/>
        <dbReference type="Rhea" id="RHEA-COMP:14573"/>
        <dbReference type="ChEBI" id="CHEBI:15377"/>
        <dbReference type="ChEBI" id="CHEBI:15378"/>
        <dbReference type="ChEBI" id="CHEBI:17790"/>
        <dbReference type="ChEBI" id="CHEBI:140522"/>
        <dbReference type="ChEBI" id="CHEBI:140523"/>
        <dbReference type="EC" id="3.1.1.11"/>
    </reaction>
</comment>
<evidence type="ECO:0000256" key="1">
    <source>
        <dbReference type="ARBA" id="ARBA00004191"/>
    </source>
</evidence>
<accession>A0AAD4IRQ4</accession>
<dbReference type="SMART" id="SM00856">
    <property type="entry name" value="PMEI"/>
    <property type="match status" value="1"/>
</dbReference>
<gene>
    <name evidence="16" type="ORF">C2S53_017710</name>
</gene>
<evidence type="ECO:0000256" key="5">
    <source>
        <dbReference type="ARBA" id="ARBA00013229"/>
    </source>
</evidence>
<feature type="transmembrane region" description="Helical" evidence="14">
    <location>
        <begin position="9"/>
        <end position="28"/>
    </location>
</feature>
<evidence type="ECO:0000256" key="13">
    <source>
        <dbReference type="RuleBase" id="RU000589"/>
    </source>
</evidence>
<feature type="domain" description="Pectinesterase inhibitor" evidence="15">
    <location>
        <begin position="42"/>
        <end position="192"/>
    </location>
</feature>
<dbReference type="CDD" id="cd15798">
    <property type="entry name" value="PMEI-like_3"/>
    <property type="match status" value="1"/>
</dbReference>
<evidence type="ECO:0000256" key="3">
    <source>
        <dbReference type="ARBA" id="ARBA00006027"/>
    </source>
</evidence>
<dbReference type="Pfam" id="PF04043">
    <property type="entry name" value="PMEI"/>
    <property type="match status" value="1"/>
</dbReference>
<dbReference type="FunFam" id="2.160.20.10:FF:000029">
    <property type="entry name" value="Pectinesterase 4"/>
    <property type="match status" value="1"/>
</dbReference>
<evidence type="ECO:0000256" key="6">
    <source>
        <dbReference type="ARBA" id="ARBA00022512"/>
    </source>
</evidence>
<comment type="similarity">
    <text evidence="3">In the N-terminal section; belongs to the PMEI family.</text>
</comment>
<comment type="similarity">
    <text evidence="4">In the C-terminal section; belongs to the pectinesterase family.</text>
</comment>
<dbReference type="Proteomes" id="UP001190926">
    <property type="component" value="Unassembled WGS sequence"/>
</dbReference>
<dbReference type="EMBL" id="SDAM02004199">
    <property type="protein sequence ID" value="KAH6820340.1"/>
    <property type="molecule type" value="Genomic_DNA"/>
</dbReference>
<evidence type="ECO:0000313" key="16">
    <source>
        <dbReference type="EMBL" id="KAH6820340.1"/>
    </source>
</evidence>
<dbReference type="InterPro" id="IPR033131">
    <property type="entry name" value="Pectinesterase_Asp_AS"/>
</dbReference>
<dbReference type="AlphaFoldDB" id="A0AAD4IRQ4"/>
<comment type="function">
    <text evidence="13">Acts in the modification of cell walls via demethylesterification of cell wall pectin.</text>
</comment>
<dbReference type="GO" id="GO:0030599">
    <property type="term" value="F:pectinesterase activity"/>
    <property type="evidence" value="ECO:0007669"/>
    <property type="project" value="UniProtKB-UniRule"/>
</dbReference>
<dbReference type="SUPFAM" id="SSF101148">
    <property type="entry name" value="Plant invertase/pectin methylesterase inhibitor"/>
    <property type="match status" value="1"/>
</dbReference>
<dbReference type="InterPro" id="IPR000070">
    <property type="entry name" value="Pectinesterase_cat"/>
</dbReference>
<sequence length="553" mass="59414">MGDGSKKKVIIASVAAVILVAAIVAVAVTTTKSDRNTPDVASTTKAVDSICSPTQYKETCKKSLAGAKTTDPKKLIEKAINVAVTNVGDVLKKSTLLKDAANDPMTKGAYEVCEEVLEKAVDELKISIGKVGKFEPIKAKEYVADLRTWLSAVITNQETCIDAFENTTGDTGEKMKKLLQNARELSSNGLAMVSALSEFVGALQLGSTDGGRKVVPGEEEDSANTQPLNGTTLSLKPTIVVAKDGSGQFKTINDAVASLPKNNNDSFVVIHIKAGVYDEHVEIPKGLNKVVFVGDGPKATVITGSRSMAGGVQTYYTPTLIINGQDFLGKDFGVENTAGIDGFQALAVRVSGDRTILYNVNMDGYQDTLCADTHRQYYRKCTITGTVDFVFGNGLALFQECTFVVRKPGPKQECMVTAQGRSDPKCNSAIVIQNGHFTAEPDLLSVTPPVPIFLGRPWKELARTIIMQSNIDECIDPRGWSPWIGTVGLDTCYYVEVGNRGRGSKTTGRVTWKGIHTLTEEEVKSTWTGGVIYGGDAWIKESGVPYDPAMMQV</sequence>
<evidence type="ECO:0000256" key="9">
    <source>
        <dbReference type="ARBA" id="ARBA00023085"/>
    </source>
</evidence>
<evidence type="ECO:0000256" key="10">
    <source>
        <dbReference type="ARBA" id="ARBA00023316"/>
    </source>
</evidence>
<dbReference type="InterPro" id="IPR035513">
    <property type="entry name" value="Invertase/methylesterase_inhib"/>
</dbReference>
<reference evidence="16 17" key="1">
    <citation type="journal article" date="2021" name="Nat. Commun.">
        <title>Incipient diploidization of the medicinal plant Perilla within 10,000 years.</title>
        <authorList>
            <person name="Zhang Y."/>
            <person name="Shen Q."/>
            <person name="Leng L."/>
            <person name="Zhang D."/>
            <person name="Chen S."/>
            <person name="Shi Y."/>
            <person name="Ning Z."/>
            <person name="Chen S."/>
        </authorList>
    </citation>
    <scope>NUCLEOTIDE SEQUENCE [LARGE SCALE GENOMIC DNA]</scope>
    <source>
        <strain evidence="17">cv. PC099</strain>
    </source>
</reference>
<keyword evidence="14" id="KW-1133">Transmembrane helix</keyword>
<keyword evidence="9 13" id="KW-0063">Aspartyl esterase</keyword>
<evidence type="ECO:0000256" key="12">
    <source>
        <dbReference type="PROSITE-ProRule" id="PRU10040"/>
    </source>
</evidence>
<dbReference type="InterPro" id="IPR006501">
    <property type="entry name" value="Pectinesterase_inhib_dom"/>
</dbReference>
<dbReference type="InterPro" id="IPR011050">
    <property type="entry name" value="Pectin_lyase_fold/virulence"/>
</dbReference>
<comment type="pathway">
    <text evidence="2 13">Glycan metabolism; pectin degradation; 2-dehydro-3-deoxy-D-gluconate from pectin: step 1/5.</text>
</comment>
<keyword evidence="8 13" id="KW-0378">Hydrolase</keyword>
<evidence type="ECO:0000313" key="17">
    <source>
        <dbReference type="Proteomes" id="UP001190926"/>
    </source>
</evidence>
<dbReference type="InterPro" id="IPR012334">
    <property type="entry name" value="Pectin_lyas_fold"/>
</dbReference>
<evidence type="ECO:0000256" key="4">
    <source>
        <dbReference type="ARBA" id="ARBA00007786"/>
    </source>
</evidence>
<dbReference type="Gene3D" id="1.20.140.40">
    <property type="entry name" value="Invertase/pectin methylesterase inhibitor family protein"/>
    <property type="match status" value="1"/>
</dbReference>
<keyword evidence="17" id="KW-1185">Reference proteome</keyword>
<organism evidence="16 17">
    <name type="scientific">Perilla frutescens var. hirtella</name>
    <name type="common">Perilla citriodora</name>
    <name type="synonym">Perilla setoyensis</name>
    <dbReference type="NCBI Taxonomy" id="608512"/>
    <lineage>
        <taxon>Eukaryota</taxon>
        <taxon>Viridiplantae</taxon>
        <taxon>Streptophyta</taxon>
        <taxon>Embryophyta</taxon>
        <taxon>Tracheophyta</taxon>
        <taxon>Spermatophyta</taxon>
        <taxon>Magnoliopsida</taxon>
        <taxon>eudicotyledons</taxon>
        <taxon>Gunneridae</taxon>
        <taxon>Pentapetalae</taxon>
        <taxon>asterids</taxon>
        <taxon>lamiids</taxon>
        <taxon>Lamiales</taxon>
        <taxon>Lamiaceae</taxon>
        <taxon>Nepetoideae</taxon>
        <taxon>Elsholtzieae</taxon>
        <taxon>Perilla</taxon>
    </lineage>
</organism>
<keyword evidence="6 13" id="KW-0134">Cell wall</keyword>
<keyword evidence="10 13" id="KW-0961">Cell wall biogenesis/degradation</keyword>
<evidence type="ECO:0000256" key="2">
    <source>
        <dbReference type="ARBA" id="ARBA00005184"/>
    </source>
</evidence>